<dbReference type="Gene3D" id="1.25.40.20">
    <property type="entry name" value="Ankyrin repeat-containing domain"/>
    <property type="match status" value="1"/>
</dbReference>
<dbReference type="InterPro" id="IPR036770">
    <property type="entry name" value="Ankyrin_rpt-contain_sf"/>
</dbReference>
<sequence length="84" mass="9930">MKDQLYSESLPSLSNENWVLDEVRFMLTKYNNCVNDPDHADRTALHFAAADVNGEYMIKVLQKAWADAFIVDKYRHTPFYYRTH</sequence>
<organism evidence="1 2">
    <name type="scientific">Meloidogyne javanica</name>
    <name type="common">Root-knot nematode worm</name>
    <dbReference type="NCBI Taxonomy" id="6303"/>
    <lineage>
        <taxon>Eukaryota</taxon>
        <taxon>Metazoa</taxon>
        <taxon>Ecdysozoa</taxon>
        <taxon>Nematoda</taxon>
        <taxon>Chromadorea</taxon>
        <taxon>Rhabditida</taxon>
        <taxon>Tylenchina</taxon>
        <taxon>Tylenchomorpha</taxon>
        <taxon>Tylenchoidea</taxon>
        <taxon>Meloidogynidae</taxon>
        <taxon>Meloidogyninae</taxon>
        <taxon>Meloidogyne</taxon>
        <taxon>Meloidogyne incognita group</taxon>
    </lineage>
</organism>
<protein>
    <submittedName>
        <fullName evidence="2">ANK_REP_REGION domain-containing protein</fullName>
    </submittedName>
</protein>
<accession>A0A915MW30</accession>
<dbReference type="PANTHER" id="PTHR24172:SF4">
    <property type="entry name" value="ANK_REP_REGION DOMAIN-CONTAINING PROTEIN"/>
    <property type="match status" value="1"/>
</dbReference>
<dbReference type="Proteomes" id="UP000887561">
    <property type="component" value="Unplaced"/>
</dbReference>
<reference evidence="2" key="1">
    <citation type="submission" date="2022-11" db="UniProtKB">
        <authorList>
            <consortium name="WormBaseParasite"/>
        </authorList>
    </citation>
    <scope>IDENTIFICATION</scope>
</reference>
<name>A0A915MW30_MELJA</name>
<dbReference type="PANTHER" id="PTHR24172">
    <property type="entry name" value="ANK_REP_REGION DOMAIN-CONTAINING PROTEIN"/>
    <property type="match status" value="1"/>
</dbReference>
<dbReference type="SUPFAM" id="SSF48403">
    <property type="entry name" value="Ankyrin repeat"/>
    <property type="match status" value="1"/>
</dbReference>
<evidence type="ECO:0000313" key="1">
    <source>
        <dbReference type="Proteomes" id="UP000887561"/>
    </source>
</evidence>
<proteinExistence type="predicted"/>
<dbReference type="WBParaSite" id="scaffold52110_cov294.g25340">
    <property type="protein sequence ID" value="scaffold52110_cov294.g25340"/>
    <property type="gene ID" value="scaffold52110_cov294.g25340"/>
</dbReference>
<evidence type="ECO:0000313" key="2">
    <source>
        <dbReference type="WBParaSite" id="scaffold52110_cov294.g25340"/>
    </source>
</evidence>
<dbReference type="AlphaFoldDB" id="A0A915MW30"/>
<keyword evidence="1" id="KW-1185">Reference proteome</keyword>